<dbReference type="GO" id="GO:0008926">
    <property type="term" value="F:mannitol-1-phosphate 5-dehydrogenase activity"/>
    <property type="evidence" value="ECO:0007669"/>
    <property type="project" value="UniProtKB-UniRule"/>
</dbReference>
<dbReference type="InterPro" id="IPR023028">
    <property type="entry name" value="Mannitol_1_phos_5_DH"/>
</dbReference>
<dbReference type="GO" id="GO:0005829">
    <property type="term" value="C:cytosol"/>
    <property type="evidence" value="ECO:0007669"/>
    <property type="project" value="TreeGrafter"/>
</dbReference>
<dbReference type="SUPFAM" id="SSF48179">
    <property type="entry name" value="6-phosphogluconate dehydrogenase C-terminal domain-like"/>
    <property type="match status" value="1"/>
</dbReference>
<evidence type="ECO:0000313" key="10">
    <source>
        <dbReference type="EMBL" id="QDP41841.1"/>
    </source>
</evidence>
<evidence type="ECO:0000256" key="5">
    <source>
        <dbReference type="ARBA" id="ARBA00023027"/>
    </source>
</evidence>
<dbReference type="EMBL" id="CP041666">
    <property type="protein sequence ID" value="QDP41841.1"/>
    <property type="molecule type" value="Genomic_DNA"/>
</dbReference>
<sequence length="385" mass="42690">MRAVHFGAGNIGRGFIGLLLHQSGFHTMFVDVNKTVIDALNERKSYKVTLSDENSEQLPVENVKGINSGEHPDAAIQAIADADIVTTAVGPTILPIIADLIAKGLQQRYQQNKKPLDLIACENMIGGSSLLKEKVFEKLSEAEQRSFEALFGFPNAAVDRIVPNQVNEDVLAVSVEPYYEWVVDESQLKAGKLNIEGLTYVSDLAPYIERKLFTVNTGHAVVAYLGAYLGYKTIKEAIDSPQVEALLQGALEESGAVLVEQYGFGPEEHKSYIQKIIHRFKNPYVSDEVNRVGRAPLRKLGPNDRLIRPASLYLQLLEKEPEHLSKTIAAALQYQDQGDEEAVKLQSLVQEKGYKETLFEVSGLKEGDKLVESVLKQFPEIEKLK</sequence>
<dbReference type="KEGG" id="aqt:FN924_17685"/>
<dbReference type="Gene3D" id="1.10.1040.10">
    <property type="entry name" value="N-(1-d-carboxylethyl)-l-norvaline Dehydrogenase, domain 2"/>
    <property type="match status" value="1"/>
</dbReference>
<dbReference type="InterPro" id="IPR013328">
    <property type="entry name" value="6PGD_dom2"/>
</dbReference>
<evidence type="ECO:0000259" key="9">
    <source>
        <dbReference type="Pfam" id="PF08125"/>
    </source>
</evidence>
<evidence type="ECO:0000256" key="3">
    <source>
        <dbReference type="ARBA" id="ARBA00016219"/>
    </source>
</evidence>
<keyword evidence="11" id="KW-1185">Reference proteome</keyword>
<evidence type="ECO:0000256" key="2">
    <source>
        <dbReference type="ARBA" id="ARBA00012939"/>
    </source>
</evidence>
<keyword evidence="5 7" id="KW-0520">NAD</keyword>
<dbReference type="Pfam" id="PF08125">
    <property type="entry name" value="Mannitol_dh_C"/>
    <property type="match status" value="1"/>
</dbReference>
<dbReference type="InterPro" id="IPR036291">
    <property type="entry name" value="NAD(P)-bd_dom_sf"/>
</dbReference>
<dbReference type="PANTHER" id="PTHR30524">
    <property type="entry name" value="MANNITOL-1-PHOSPHATE 5-DEHYDROGENASE"/>
    <property type="match status" value="1"/>
</dbReference>
<dbReference type="NCBIfam" id="NF002647">
    <property type="entry name" value="PRK02318.1-3"/>
    <property type="match status" value="1"/>
</dbReference>
<proteinExistence type="inferred from homology"/>
<dbReference type="InterPro" id="IPR008927">
    <property type="entry name" value="6-PGluconate_DH-like_C_sf"/>
</dbReference>
<dbReference type="OrthoDB" id="271711at2"/>
<dbReference type="RefSeq" id="WP_143896780.1">
    <property type="nucleotide sequence ID" value="NZ_CP041666.1"/>
</dbReference>
<organism evidence="10 11">
    <name type="scientific">Radiobacillus deserti</name>
    <dbReference type="NCBI Taxonomy" id="2594883"/>
    <lineage>
        <taxon>Bacteria</taxon>
        <taxon>Bacillati</taxon>
        <taxon>Bacillota</taxon>
        <taxon>Bacilli</taxon>
        <taxon>Bacillales</taxon>
        <taxon>Bacillaceae</taxon>
        <taxon>Radiobacillus</taxon>
    </lineage>
</organism>
<gene>
    <name evidence="7" type="primary">mtlD</name>
    <name evidence="10" type="ORF">FN924_17685</name>
</gene>
<dbReference type="EC" id="1.1.1.17" evidence="2 7"/>
<comment type="catalytic activity">
    <reaction evidence="6 7">
        <text>D-mannitol 1-phosphate + NAD(+) = beta-D-fructose 6-phosphate + NADH + H(+)</text>
        <dbReference type="Rhea" id="RHEA:19661"/>
        <dbReference type="ChEBI" id="CHEBI:15378"/>
        <dbReference type="ChEBI" id="CHEBI:57540"/>
        <dbReference type="ChEBI" id="CHEBI:57634"/>
        <dbReference type="ChEBI" id="CHEBI:57945"/>
        <dbReference type="ChEBI" id="CHEBI:61381"/>
        <dbReference type="EC" id="1.1.1.17"/>
    </reaction>
</comment>
<protein>
    <recommendedName>
        <fullName evidence="3 7">Mannitol-1-phosphate 5-dehydrogenase</fullName>
        <ecNumber evidence="2 7">1.1.1.17</ecNumber>
    </recommendedName>
</protein>
<dbReference type="AlphaFoldDB" id="A0A516KKC7"/>
<dbReference type="Proteomes" id="UP000315215">
    <property type="component" value="Chromosome"/>
</dbReference>
<evidence type="ECO:0000256" key="4">
    <source>
        <dbReference type="ARBA" id="ARBA00023002"/>
    </source>
</evidence>
<dbReference type="InterPro" id="IPR000669">
    <property type="entry name" value="Mannitol_DH"/>
</dbReference>
<dbReference type="PRINTS" id="PR00084">
    <property type="entry name" value="MTLDHDRGNASE"/>
</dbReference>
<dbReference type="Gene3D" id="3.40.50.720">
    <property type="entry name" value="NAD(P)-binding Rossmann-like Domain"/>
    <property type="match status" value="1"/>
</dbReference>
<dbReference type="GO" id="GO:0019592">
    <property type="term" value="P:mannitol catabolic process"/>
    <property type="evidence" value="ECO:0007669"/>
    <property type="project" value="TreeGrafter"/>
</dbReference>
<dbReference type="Pfam" id="PF01232">
    <property type="entry name" value="Mannitol_dh"/>
    <property type="match status" value="1"/>
</dbReference>
<evidence type="ECO:0000256" key="7">
    <source>
        <dbReference type="HAMAP-Rule" id="MF_00196"/>
    </source>
</evidence>
<dbReference type="NCBIfam" id="NF002646">
    <property type="entry name" value="PRK02318.1-2"/>
    <property type="match status" value="1"/>
</dbReference>
<name>A0A516KKC7_9BACI</name>
<dbReference type="InterPro" id="IPR013131">
    <property type="entry name" value="Mannitol_DH_N"/>
</dbReference>
<evidence type="ECO:0000256" key="1">
    <source>
        <dbReference type="ARBA" id="ARBA00006541"/>
    </source>
</evidence>
<comment type="similarity">
    <text evidence="1 7">Belongs to the mannitol dehydrogenase family.</text>
</comment>
<feature type="domain" description="Mannitol dehydrogenase C-terminal" evidence="9">
    <location>
        <begin position="203"/>
        <end position="379"/>
    </location>
</feature>
<evidence type="ECO:0000256" key="6">
    <source>
        <dbReference type="ARBA" id="ARBA00048615"/>
    </source>
</evidence>
<dbReference type="SUPFAM" id="SSF51735">
    <property type="entry name" value="NAD(P)-binding Rossmann-fold domains"/>
    <property type="match status" value="1"/>
</dbReference>
<accession>A0A516KKC7</accession>
<evidence type="ECO:0000259" key="8">
    <source>
        <dbReference type="Pfam" id="PF01232"/>
    </source>
</evidence>
<feature type="binding site" evidence="7">
    <location>
        <begin position="3"/>
        <end position="14"/>
    </location>
    <ligand>
        <name>NAD(+)</name>
        <dbReference type="ChEBI" id="CHEBI:57540"/>
    </ligand>
</feature>
<dbReference type="NCBIfam" id="NF002649">
    <property type="entry name" value="PRK02318.2-1"/>
    <property type="match status" value="1"/>
</dbReference>
<dbReference type="NCBIfam" id="NF002652">
    <property type="entry name" value="PRK02318.2-5"/>
    <property type="match status" value="1"/>
</dbReference>
<keyword evidence="4 7" id="KW-0560">Oxidoreductase</keyword>
<reference evidence="10 11" key="1">
    <citation type="submission" date="2019-07" db="EMBL/GenBank/DDBJ databases">
        <authorList>
            <person name="Li J."/>
        </authorList>
    </citation>
    <scope>NUCLEOTIDE SEQUENCE [LARGE SCALE GENOMIC DNA]</scope>
    <source>
        <strain evidence="10 11">TKL69</strain>
    </source>
</reference>
<dbReference type="PANTHER" id="PTHR30524:SF0">
    <property type="entry name" value="ALTRONATE OXIDOREDUCTASE-RELATED"/>
    <property type="match status" value="1"/>
</dbReference>
<evidence type="ECO:0000313" key="11">
    <source>
        <dbReference type="Proteomes" id="UP000315215"/>
    </source>
</evidence>
<dbReference type="InterPro" id="IPR013118">
    <property type="entry name" value="Mannitol_DH_C"/>
</dbReference>
<feature type="domain" description="Mannitol dehydrogenase N-terminal" evidence="8">
    <location>
        <begin position="1"/>
        <end position="197"/>
    </location>
</feature>
<dbReference type="HAMAP" id="MF_00196">
    <property type="entry name" value="Mannitol_dehydrog"/>
    <property type="match status" value="1"/>
</dbReference>
<dbReference type="NCBIfam" id="NF002650">
    <property type="entry name" value="PRK02318.2-2"/>
    <property type="match status" value="1"/>
</dbReference>